<accession>A0A1F5NNJ4</accession>
<reference evidence="3 4" key="1">
    <citation type="journal article" date="2016" name="Nat. Commun.">
        <title>Thousands of microbial genomes shed light on interconnected biogeochemical processes in an aquifer system.</title>
        <authorList>
            <person name="Anantharaman K."/>
            <person name="Brown C.T."/>
            <person name="Hug L.A."/>
            <person name="Sharon I."/>
            <person name="Castelle C.J."/>
            <person name="Probst A.J."/>
            <person name="Thomas B.C."/>
            <person name="Singh A."/>
            <person name="Wilkins M.J."/>
            <person name="Karaoz U."/>
            <person name="Brodie E.L."/>
            <person name="Williams K.H."/>
            <person name="Hubbard S.S."/>
            <person name="Banfield J.F."/>
        </authorList>
    </citation>
    <scope>NUCLEOTIDE SEQUENCE [LARGE SCALE GENOMIC DNA]</scope>
</reference>
<dbReference type="Proteomes" id="UP000176864">
    <property type="component" value="Unassembled WGS sequence"/>
</dbReference>
<dbReference type="Gene3D" id="3.40.50.300">
    <property type="entry name" value="P-loop containing nucleotide triphosphate hydrolases"/>
    <property type="match status" value="1"/>
</dbReference>
<dbReference type="GO" id="GO:0016887">
    <property type="term" value="F:ATP hydrolysis activity"/>
    <property type="evidence" value="ECO:0007669"/>
    <property type="project" value="InterPro"/>
</dbReference>
<dbReference type="NCBIfam" id="TIGR01420">
    <property type="entry name" value="pilT_fam"/>
    <property type="match status" value="1"/>
</dbReference>
<dbReference type="STRING" id="1817824.A2751_00150"/>
<dbReference type="PANTHER" id="PTHR30486">
    <property type="entry name" value="TWITCHING MOTILITY PROTEIN PILT"/>
    <property type="match status" value="1"/>
</dbReference>
<dbReference type="SUPFAM" id="SSF52540">
    <property type="entry name" value="P-loop containing nucleoside triphosphate hydrolases"/>
    <property type="match status" value="1"/>
</dbReference>
<dbReference type="InterPro" id="IPR001482">
    <property type="entry name" value="T2SS/T4SS_dom"/>
</dbReference>
<proteinExistence type="inferred from homology"/>
<comment type="caution">
    <text evidence="3">The sequence shown here is derived from an EMBL/GenBank/DDBJ whole genome shotgun (WGS) entry which is preliminary data.</text>
</comment>
<organism evidence="3 4">
    <name type="scientific">Candidatus Doudnabacteria bacterium RIFCSPHIGHO2_01_FULL_46_14</name>
    <dbReference type="NCBI Taxonomy" id="1817824"/>
    <lineage>
        <taxon>Bacteria</taxon>
        <taxon>Candidatus Doudnaibacteriota</taxon>
    </lineage>
</organism>
<evidence type="ECO:0000256" key="1">
    <source>
        <dbReference type="ARBA" id="ARBA00006611"/>
    </source>
</evidence>
<dbReference type="EMBL" id="MFEK01000011">
    <property type="protein sequence ID" value="OGE78940.1"/>
    <property type="molecule type" value="Genomic_DNA"/>
</dbReference>
<dbReference type="InterPro" id="IPR006321">
    <property type="entry name" value="PilT/PilU"/>
</dbReference>
<gene>
    <name evidence="3" type="ORF">A2751_00150</name>
</gene>
<dbReference type="AlphaFoldDB" id="A0A1F5NNJ4"/>
<feature type="domain" description="Bacterial type II secretion system protein E" evidence="2">
    <location>
        <begin position="85"/>
        <end position="280"/>
    </location>
</feature>
<evidence type="ECO:0000313" key="3">
    <source>
        <dbReference type="EMBL" id="OGE78940.1"/>
    </source>
</evidence>
<sequence length="360" mass="39831">MSSYKNQESELEKYLAYVLETGASDLHFVVGKPPVVRIDSALASISGEAVLDSEKVEGLVGVLLGDAQKKILVEKKQVDFSYDFKGNARFRINVYYQKGTMAAAMRFIPNKIRTLEELGVPAQLGELTRHKEGLILFVGPTGHGKSTTLAALIDIINHSRADHIITIEDPIEYIFTPDKAMVSQREVLLDTLTFPDALRATLREDVNVILIGEMRDLESISTAITVAETGHLVFATLHTNDAPQTVDRIIDVFPAHQQNQIRSQISNILVGVISQRLLPRVGGGRIPAVEIMLSNNAVRNVIREGRTYELPNIIHTATSEGMISMDKSLADLVRKGIVKLEDGLAYSTNQDLFKSLVRRF</sequence>
<dbReference type="CDD" id="cd01131">
    <property type="entry name" value="PilT"/>
    <property type="match status" value="1"/>
</dbReference>
<dbReference type="Gene3D" id="3.30.450.90">
    <property type="match status" value="1"/>
</dbReference>
<evidence type="ECO:0000313" key="4">
    <source>
        <dbReference type="Proteomes" id="UP000176864"/>
    </source>
</evidence>
<name>A0A1F5NNJ4_9BACT</name>
<dbReference type="InterPro" id="IPR050921">
    <property type="entry name" value="T4SS_GSP_E_ATPase"/>
</dbReference>
<dbReference type="Pfam" id="PF00437">
    <property type="entry name" value="T2SSE"/>
    <property type="match status" value="1"/>
</dbReference>
<dbReference type="GO" id="GO:0005524">
    <property type="term" value="F:ATP binding"/>
    <property type="evidence" value="ECO:0007669"/>
    <property type="project" value="InterPro"/>
</dbReference>
<dbReference type="InterPro" id="IPR027417">
    <property type="entry name" value="P-loop_NTPase"/>
</dbReference>
<evidence type="ECO:0000259" key="2">
    <source>
        <dbReference type="Pfam" id="PF00437"/>
    </source>
</evidence>
<comment type="similarity">
    <text evidence="1">Belongs to the GSP E family.</text>
</comment>
<protein>
    <submittedName>
        <fullName evidence="3">Type IV pili twitching motility protein PilT</fullName>
    </submittedName>
</protein>